<dbReference type="InterPro" id="IPR001789">
    <property type="entry name" value="Sig_transdc_resp-reg_receiver"/>
</dbReference>
<dbReference type="InterPro" id="IPR011006">
    <property type="entry name" value="CheY-like_superfamily"/>
</dbReference>
<dbReference type="SMART" id="SM00862">
    <property type="entry name" value="Trans_reg_C"/>
    <property type="match status" value="1"/>
</dbReference>
<evidence type="ECO:0000259" key="9">
    <source>
        <dbReference type="PROSITE" id="PS51755"/>
    </source>
</evidence>
<dbReference type="Proteomes" id="UP000283458">
    <property type="component" value="Unassembled WGS sequence"/>
</dbReference>
<dbReference type="RefSeq" id="WP_119831085.1">
    <property type="nucleotide sequence ID" value="NZ_QYUL01000002.1"/>
</dbReference>
<evidence type="ECO:0000256" key="2">
    <source>
        <dbReference type="ARBA" id="ARBA00023012"/>
    </source>
</evidence>
<dbReference type="InterPro" id="IPR036388">
    <property type="entry name" value="WH-like_DNA-bd_sf"/>
</dbReference>
<dbReference type="InterPro" id="IPR001867">
    <property type="entry name" value="OmpR/PhoB-type_DNA-bd"/>
</dbReference>
<feature type="domain" description="OmpR/PhoB-type" evidence="9">
    <location>
        <begin position="132"/>
        <end position="232"/>
    </location>
</feature>
<dbReference type="GO" id="GO:0006355">
    <property type="term" value="P:regulation of DNA-templated transcription"/>
    <property type="evidence" value="ECO:0007669"/>
    <property type="project" value="InterPro"/>
</dbReference>
<proteinExistence type="predicted"/>
<feature type="domain" description="Response regulatory" evidence="8">
    <location>
        <begin position="6"/>
        <end position="119"/>
    </location>
</feature>
<feature type="DNA-binding region" description="OmpR/PhoB-type" evidence="7">
    <location>
        <begin position="132"/>
        <end position="232"/>
    </location>
</feature>
<protein>
    <submittedName>
        <fullName evidence="10">Response regulator</fullName>
    </submittedName>
</protein>
<keyword evidence="5" id="KW-0804">Transcription</keyword>
<sequence length="249" mass="27554">MERARHLLIVDDDPEIRDMLYDFMVKSGFRVSTAGDGREMAKVLAQWPVDLIILDLMLPGEDGTSLCRSLRAKSATPVIMLTAMGGEVDRIVGLEVGADDYIMKPFSPRELLARIRAILRRCGSVEPPKERPRVLGFAGWSLDQGRRELRTPDNVVVHLSHGEYALLSTLLGRAQQVVERTELLEKHRGDTSIPFDRSIDIQVSRLRRKLEEGPSGQALIKTVRGIGYQFTATVADLGESGAAVARHAG</sequence>
<dbReference type="GO" id="GO:0005829">
    <property type="term" value="C:cytosol"/>
    <property type="evidence" value="ECO:0007669"/>
    <property type="project" value="TreeGrafter"/>
</dbReference>
<dbReference type="GO" id="GO:0000976">
    <property type="term" value="F:transcription cis-regulatory region binding"/>
    <property type="evidence" value="ECO:0007669"/>
    <property type="project" value="TreeGrafter"/>
</dbReference>
<evidence type="ECO:0000256" key="6">
    <source>
        <dbReference type="PROSITE-ProRule" id="PRU00169"/>
    </source>
</evidence>
<dbReference type="SMART" id="SM00448">
    <property type="entry name" value="REC"/>
    <property type="match status" value="1"/>
</dbReference>
<dbReference type="SUPFAM" id="SSF46894">
    <property type="entry name" value="C-terminal effector domain of the bipartite response regulators"/>
    <property type="match status" value="1"/>
</dbReference>
<dbReference type="Gene3D" id="3.40.50.2300">
    <property type="match status" value="1"/>
</dbReference>
<dbReference type="Gene3D" id="6.10.250.690">
    <property type="match status" value="1"/>
</dbReference>
<reference evidence="10 11" key="1">
    <citation type="submission" date="2018-09" db="EMBL/GenBank/DDBJ databases">
        <authorList>
            <person name="Zhu H."/>
        </authorList>
    </citation>
    <scope>NUCLEOTIDE SEQUENCE [LARGE SCALE GENOMIC DNA]</scope>
    <source>
        <strain evidence="10 11">K2W22B-5</strain>
    </source>
</reference>
<evidence type="ECO:0000256" key="3">
    <source>
        <dbReference type="ARBA" id="ARBA00023015"/>
    </source>
</evidence>
<organism evidence="10 11">
    <name type="scientific">Azospirillum cavernae</name>
    <dbReference type="NCBI Taxonomy" id="2320860"/>
    <lineage>
        <taxon>Bacteria</taxon>
        <taxon>Pseudomonadati</taxon>
        <taxon>Pseudomonadota</taxon>
        <taxon>Alphaproteobacteria</taxon>
        <taxon>Rhodospirillales</taxon>
        <taxon>Azospirillaceae</taxon>
        <taxon>Azospirillum</taxon>
    </lineage>
</organism>
<name>A0A418VV23_9PROT</name>
<evidence type="ECO:0000256" key="1">
    <source>
        <dbReference type="ARBA" id="ARBA00022553"/>
    </source>
</evidence>
<dbReference type="EMBL" id="QYUL01000002">
    <property type="protein sequence ID" value="RJF80995.1"/>
    <property type="molecule type" value="Genomic_DNA"/>
</dbReference>
<accession>A0A418VV23</accession>
<dbReference type="Pfam" id="PF00072">
    <property type="entry name" value="Response_reg"/>
    <property type="match status" value="1"/>
</dbReference>
<evidence type="ECO:0000256" key="7">
    <source>
        <dbReference type="PROSITE-ProRule" id="PRU01091"/>
    </source>
</evidence>
<keyword evidence="1 6" id="KW-0597">Phosphoprotein</keyword>
<dbReference type="FunFam" id="3.40.50.2300:FF:000001">
    <property type="entry name" value="DNA-binding response regulator PhoB"/>
    <property type="match status" value="1"/>
</dbReference>
<keyword evidence="3" id="KW-0805">Transcription regulation</keyword>
<dbReference type="CDD" id="cd00383">
    <property type="entry name" value="trans_reg_C"/>
    <property type="match status" value="1"/>
</dbReference>
<gene>
    <name evidence="10" type="ORF">D3877_12240</name>
</gene>
<feature type="modified residue" description="4-aspartylphosphate" evidence="6">
    <location>
        <position position="55"/>
    </location>
</feature>
<evidence type="ECO:0000259" key="8">
    <source>
        <dbReference type="PROSITE" id="PS50110"/>
    </source>
</evidence>
<dbReference type="SUPFAM" id="SSF52172">
    <property type="entry name" value="CheY-like"/>
    <property type="match status" value="1"/>
</dbReference>
<dbReference type="PROSITE" id="PS50110">
    <property type="entry name" value="RESPONSE_REGULATORY"/>
    <property type="match status" value="1"/>
</dbReference>
<comment type="caution">
    <text evidence="10">The sequence shown here is derived from an EMBL/GenBank/DDBJ whole genome shotgun (WGS) entry which is preliminary data.</text>
</comment>
<evidence type="ECO:0000256" key="4">
    <source>
        <dbReference type="ARBA" id="ARBA00023125"/>
    </source>
</evidence>
<dbReference type="Gene3D" id="1.10.10.10">
    <property type="entry name" value="Winged helix-like DNA-binding domain superfamily/Winged helix DNA-binding domain"/>
    <property type="match status" value="1"/>
</dbReference>
<dbReference type="InterPro" id="IPR039420">
    <property type="entry name" value="WalR-like"/>
</dbReference>
<keyword evidence="2" id="KW-0902">Two-component regulatory system</keyword>
<dbReference type="OrthoDB" id="9784252at2"/>
<dbReference type="Pfam" id="PF00486">
    <property type="entry name" value="Trans_reg_C"/>
    <property type="match status" value="1"/>
</dbReference>
<dbReference type="GO" id="GO:0032993">
    <property type="term" value="C:protein-DNA complex"/>
    <property type="evidence" value="ECO:0007669"/>
    <property type="project" value="TreeGrafter"/>
</dbReference>
<keyword evidence="11" id="KW-1185">Reference proteome</keyword>
<keyword evidence="4 7" id="KW-0238">DNA-binding</keyword>
<dbReference type="PROSITE" id="PS51755">
    <property type="entry name" value="OMPR_PHOB"/>
    <property type="match status" value="1"/>
</dbReference>
<dbReference type="InterPro" id="IPR016032">
    <property type="entry name" value="Sig_transdc_resp-reg_C-effctor"/>
</dbReference>
<evidence type="ECO:0000256" key="5">
    <source>
        <dbReference type="ARBA" id="ARBA00023163"/>
    </source>
</evidence>
<dbReference type="AlphaFoldDB" id="A0A418VV23"/>
<evidence type="ECO:0000313" key="11">
    <source>
        <dbReference type="Proteomes" id="UP000283458"/>
    </source>
</evidence>
<dbReference type="PANTHER" id="PTHR48111:SF4">
    <property type="entry name" value="DNA-BINDING DUAL TRANSCRIPTIONAL REGULATOR OMPR"/>
    <property type="match status" value="1"/>
</dbReference>
<dbReference type="PANTHER" id="PTHR48111">
    <property type="entry name" value="REGULATOR OF RPOS"/>
    <property type="match status" value="1"/>
</dbReference>
<dbReference type="GO" id="GO:0000156">
    <property type="term" value="F:phosphorelay response regulator activity"/>
    <property type="evidence" value="ECO:0007669"/>
    <property type="project" value="TreeGrafter"/>
</dbReference>
<evidence type="ECO:0000313" key="10">
    <source>
        <dbReference type="EMBL" id="RJF80995.1"/>
    </source>
</evidence>